<dbReference type="AlphaFoldDB" id="A0A0B4X4K3"/>
<protein>
    <submittedName>
        <fullName evidence="1">Uncharacterized protein</fullName>
    </submittedName>
</protein>
<keyword evidence="2" id="KW-1185">Reference proteome</keyword>
<evidence type="ECO:0000313" key="1">
    <source>
        <dbReference type="EMBL" id="AJD41655.1"/>
    </source>
</evidence>
<dbReference type="EMBL" id="CP006877">
    <property type="protein sequence ID" value="AJD41655.1"/>
    <property type="molecule type" value="Genomic_DNA"/>
</dbReference>
<sequence>MVSWSKICRLAVILLVALTLVNIPGGLANAGDEGCISLRVPAGHSQGHQLDRLPGLCCVSMHCCPIMPTLPTAAQPLSEPLVVRPSVATSSPLLLIRPIDPPPKATGV</sequence>
<dbReference type="HOGENOM" id="CLU_150663_0_0_5"/>
<reference evidence="1 2" key="1">
    <citation type="submission" date="2013-11" db="EMBL/GenBank/DDBJ databases">
        <title>Complete genome sequence of Rhizobium gallicum bv. gallicum R602.</title>
        <authorList>
            <person name="Bustos P."/>
            <person name="Santamaria R.I."/>
            <person name="Lozano L."/>
            <person name="Acosta J.L."/>
            <person name="Ormeno-Orrillo E."/>
            <person name="Rogel M.A."/>
            <person name="Romero D."/>
            <person name="Cevallos M.A."/>
            <person name="Martinez-Romero E."/>
            <person name="Gonzalez V."/>
        </authorList>
    </citation>
    <scope>NUCLEOTIDE SEQUENCE [LARGE SCALE GENOMIC DNA]</scope>
    <source>
        <strain evidence="1 2">R602</strain>
    </source>
</reference>
<evidence type="ECO:0000313" key="2">
    <source>
        <dbReference type="Proteomes" id="UP000031368"/>
    </source>
</evidence>
<proteinExistence type="predicted"/>
<organism evidence="1 2">
    <name type="scientific">Rhizobium gallicum bv. gallicum R602sp</name>
    <dbReference type="NCBI Taxonomy" id="1041138"/>
    <lineage>
        <taxon>Bacteria</taxon>
        <taxon>Pseudomonadati</taxon>
        <taxon>Pseudomonadota</taxon>
        <taxon>Alphaproteobacteria</taxon>
        <taxon>Hyphomicrobiales</taxon>
        <taxon>Rhizobiaceae</taxon>
        <taxon>Rhizobium/Agrobacterium group</taxon>
        <taxon>Rhizobium</taxon>
    </lineage>
</organism>
<dbReference type="KEGG" id="rga:RGR602_CH02329"/>
<gene>
    <name evidence="1" type="ORF">RGR602_CH02329</name>
</gene>
<accession>A0A0B4X4K3</accession>
<name>A0A0B4X4K3_9HYPH</name>
<dbReference type="Proteomes" id="UP000031368">
    <property type="component" value="Chromosome"/>
</dbReference>